<name>D7FZI3_ECTSI</name>
<reference evidence="2 3" key="1">
    <citation type="journal article" date="2010" name="Nature">
        <title>The Ectocarpus genome and the independent evolution of multicellularity in brown algae.</title>
        <authorList>
            <person name="Cock J.M."/>
            <person name="Sterck L."/>
            <person name="Rouze P."/>
            <person name="Scornet D."/>
            <person name="Allen A.E."/>
            <person name="Amoutzias G."/>
            <person name="Anthouard V."/>
            <person name="Artiguenave F."/>
            <person name="Aury J.M."/>
            <person name="Badger J.H."/>
            <person name="Beszteri B."/>
            <person name="Billiau K."/>
            <person name="Bonnet E."/>
            <person name="Bothwell J.H."/>
            <person name="Bowler C."/>
            <person name="Boyen C."/>
            <person name="Brownlee C."/>
            <person name="Carrano C.J."/>
            <person name="Charrier B."/>
            <person name="Cho G.Y."/>
            <person name="Coelho S.M."/>
            <person name="Collen J."/>
            <person name="Corre E."/>
            <person name="Da Silva C."/>
            <person name="Delage L."/>
            <person name="Delaroque N."/>
            <person name="Dittami S.M."/>
            <person name="Doulbeau S."/>
            <person name="Elias M."/>
            <person name="Farnham G."/>
            <person name="Gachon C.M."/>
            <person name="Gschloessl B."/>
            <person name="Heesch S."/>
            <person name="Jabbari K."/>
            <person name="Jubin C."/>
            <person name="Kawai H."/>
            <person name="Kimura K."/>
            <person name="Kloareg B."/>
            <person name="Kupper F.C."/>
            <person name="Lang D."/>
            <person name="Le Bail A."/>
            <person name="Leblanc C."/>
            <person name="Lerouge P."/>
            <person name="Lohr M."/>
            <person name="Lopez P.J."/>
            <person name="Martens C."/>
            <person name="Maumus F."/>
            <person name="Michel G."/>
            <person name="Miranda-Saavedra D."/>
            <person name="Morales J."/>
            <person name="Moreau H."/>
            <person name="Motomura T."/>
            <person name="Nagasato C."/>
            <person name="Napoli C.A."/>
            <person name="Nelson D.R."/>
            <person name="Nyvall-Collen P."/>
            <person name="Peters A.F."/>
            <person name="Pommier C."/>
            <person name="Potin P."/>
            <person name="Poulain J."/>
            <person name="Quesneville H."/>
            <person name="Read B."/>
            <person name="Rensing S.A."/>
            <person name="Ritter A."/>
            <person name="Rousvoal S."/>
            <person name="Samanta M."/>
            <person name="Samson G."/>
            <person name="Schroeder D.C."/>
            <person name="Segurens B."/>
            <person name="Strittmatter M."/>
            <person name="Tonon T."/>
            <person name="Tregear J.W."/>
            <person name="Valentin K."/>
            <person name="von Dassow P."/>
            <person name="Yamagishi T."/>
            <person name="Van de Peer Y."/>
            <person name="Wincker P."/>
        </authorList>
    </citation>
    <scope>NUCLEOTIDE SEQUENCE [LARGE SCALE GENOMIC DNA]</scope>
    <source>
        <strain evidence="3">Ec32 / CCAP1310/4</strain>
    </source>
</reference>
<keyword evidence="1" id="KW-0812">Transmembrane</keyword>
<evidence type="ECO:0000313" key="2">
    <source>
        <dbReference type="EMBL" id="CBJ32790.1"/>
    </source>
</evidence>
<dbReference type="EMBL" id="FN649728">
    <property type="protein sequence ID" value="CBJ32790.1"/>
    <property type="molecule type" value="Genomic_DNA"/>
</dbReference>
<proteinExistence type="predicted"/>
<keyword evidence="1" id="KW-0472">Membrane</keyword>
<dbReference type="AlphaFoldDB" id="D7FZI3"/>
<dbReference type="InParanoid" id="D7FZI3"/>
<dbReference type="EMBL" id="FN648569">
    <property type="protein sequence ID" value="CBJ32790.1"/>
    <property type="molecule type" value="Genomic_DNA"/>
</dbReference>
<evidence type="ECO:0000313" key="3">
    <source>
        <dbReference type="Proteomes" id="UP000002630"/>
    </source>
</evidence>
<gene>
    <name evidence="2" type="ORF">Esi_0374_0014</name>
</gene>
<accession>D7FZI3</accession>
<dbReference type="Proteomes" id="UP000002630">
    <property type="component" value="Linkage Group LG03"/>
</dbReference>
<organism evidence="2 3">
    <name type="scientific">Ectocarpus siliculosus</name>
    <name type="common">Brown alga</name>
    <name type="synonym">Conferva siliculosa</name>
    <dbReference type="NCBI Taxonomy" id="2880"/>
    <lineage>
        <taxon>Eukaryota</taxon>
        <taxon>Sar</taxon>
        <taxon>Stramenopiles</taxon>
        <taxon>Ochrophyta</taxon>
        <taxon>PX clade</taxon>
        <taxon>Phaeophyceae</taxon>
        <taxon>Ectocarpales</taxon>
        <taxon>Ectocarpaceae</taxon>
        <taxon>Ectocarpus</taxon>
    </lineage>
</organism>
<sequence length="113" mass="12583">MLRAIDEKEWCSDLRGAVMLRLASESGFMLASRADIDKGKTERESRKVVTNRYTDGNGNARKEITSDYILETMQAEIDKQGLLSILCVMSIIFFGVCFRVDASSVLHAGVLFA</sequence>
<feature type="transmembrane region" description="Helical" evidence="1">
    <location>
        <begin position="82"/>
        <end position="102"/>
    </location>
</feature>
<evidence type="ECO:0000256" key="1">
    <source>
        <dbReference type="SAM" id="Phobius"/>
    </source>
</evidence>
<protein>
    <submittedName>
        <fullName evidence="2">Uncharacterized protein</fullName>
    </submittedName>
</protein>
<keyword evidence="1" id="KW-1133">Transmembrane helix</keyword>
<keyword evidence="3" id="KW-1185">Reference proteome</keyword>